<organism evidence="4 5">
    <name type="scientific">Muraenolepis orangiensis</name>
    <name type="common">Patagonian moray cod</name>
    <dbReference type="NCBI Taxonomy" id="630683"/>
    <lineage>
        <taxon>Eukaryota</taxon>
        <taxon>Metazoa</taxon>
        <taxon>Chordata</taxon>
        <taxon>Craniata</taxon>
        <taxon>Vertebrata</taxon>
        <taxon>Euteleostomi</taxon>
        <taxon>Actinopterygii</taxon>
        <taxon>Neopterygii</taxon>
        <taxon>Teleostei</taxon>
        <taxon>Neoteleostei</taxon>
        <taxon>Acanthomorphata</taxon>
        <taxon>Zeiogadaria</taxon>
        <taxon>Gadariae</taxon>
        <taxon>Gadiformes</taxon>
        <taxon>Muraenolepidoidei</taxon>
        <taxon>Muraenolepididae</taxon>
        <taxon>Muraenolepis</taxon>
    </lineage>
</organism>
<dbReference type="Pfam" id="PF00071">
    <property type="entry name" value="Ras"/>
    <property type="match status" value="1"/>
</dbReference>
<dbReference type="AlphaFoldDB" id="A0A9Q0IVA0"/>
<dbReference type="PROSITE" id="PS51421">
    <property type="entry name" value="RAS"/>
    <property type="match status" value="1"/>
</dbReference>
<comment type="similarity">
    <text evidence="1">Belongs to the small GTPase superfamily. Rab family.</text>
</comment>
<protein>
    <submittedName>
        <fullName evidence="4">Uncharacterized protein</fullName>
    </submittedName>
</protein>
<dbReference type="OrthoDB" id="10006973at2759"/>
<accession>A0A9Q0IVA0</accession>
<proteinExistence type="inferred from homology"/>
<evidence type="ECO:0000256" key="1">
    <source>
        <dbReference type="ARBA" id="ARBA00006270"/>
    </source>
</evidence>
<name>A0A9Q0IVA0_9TELE</name>
<reference evidence="4" key="1">
    <citation type="submission" date="2022-07" db="EMBL/GenBank/DDBJ databases">
        <title>Chromosome-level genome of Muraenolepis orangiensis.</title>
        <authorList>
            <person name="Kim J."/>
        </authorList>
    </citation>
    <scope>NUCLEOTIDE SEQUENCE</scope>
    <source>
        <strain evidence="4">KU_S4_2022</strain>
        <tissue evidence="4">Muscle</tissue>
    </source>
</reference>
<dbReference type="NCBIfam" id="TIGR00231">
    <property type="entry name" value="small_GTP"/>
    <property type="match status" value="1"/>
</dbReference>
<evidence type="ECO:0000313" key="4">
    <source>
        <dbReference type="EMBL" id="KAJ3614787.1"/>
    </source>
</evidence>
<dbReference type="PROSITE" id="PS51419">
    <property type="entry name" value="RAB"/>
    <property type="match status" value="1"/>
</dbReference>
<sequence length="502" mass="54059">MDSSLELSNSLTSMSSLPARSTRTFKVIVIGDSGVGKTCLTHRFCASGFPCRSDATIGVDFKERVVDFEGERIKLQLWDTAGQERFRKSMVQLYYRNAHAVLFVYDVNSPASFRGLEDWVEECRQNSLGHDIARFLVGSKEDLRKLGASQVSREQALSFAQTHGMTLFQTSAKNLWTSCVGHCQVRPKSRNQNTPWQEAYHQDTVESIVMAVAAGLRKHRKCPEQVHFKEYGNSFKEDKHTHLSAQLRPDPNRTEPDMFCRRALQRLAPLTRRAANPSLLNGAPARHMSIGIPGTNHFAYYLLGGGGLTAAIVYAYKTVRGDGEVDVKPAAPEAKLAPVTPEPTEEAVAIQVEPVAVEEAVPAVAEELPAETPAEPQVEAVAPEAASETAAEPEVLAVPEEAVPQECAAEVIPEETAAVSADVPEATVEDVTGGEAVTVETIAEEAPVAVEEVAAVAEVPPTESEGTAIVVEAAPEKDIPSPAEYAPSDLEVQAPAATAVAA</sequence>
<keyword evidence="5" id="KW-1185">Reference proteome</keyword>
<evidence type="ECO:0000313" key="5">
    <source>
        <dbReference type="Proteomes" id="UP001148018"/>
    </source>
</evidence>
<dbReference type="SMART" id="SM00175">
    <property type="entry name" value="RAB"/>
    <property type="match status" value="1"/>
</dbReference>
<dbReference type="SUPFAM" id="SSF52540">
    <property type="entry name" value="P-loop containing nucleoside triphosphate hydrolases"/>
    <property type="match status" value="1"/>
</dbReference>
<keyword evidence="2" id="KW-0547">Nucleotide-binding</keyword>
<dbReference type="SMART" id="SM00173">
    <property type="entry name" value="RAS"/>
    <property type="match status" value="1"/>
</dbReference>
<dbReference type="FunFam" id="3.40.50.300:FF:001329">
    <property type="entry name" value="Small GTP-binding protein, putative"/>
    <property type="match status" value="1"/>
</dbReference>
<keyword evidence="3" id="KW-0342">GTP-binding</keyword>
<gene>
    <name evidence="4" type="ORF">NHX12_018357</name>
</gene>
<dbReference type="SMART" id="SM00174">
    <property type="entry name" value="RHO"/>
    <property type="match status" value="1"/>
</dbReference>
<comment type="caution">
    <text evidence="4">The sequence shown here is derived from an EMBL/GenBank/DDBJ whole genome shotgun (WGS) entry which is preliminary data.</text>
</comment>
<dbReference type="Proteomes" id="UP001148018">
    <property type="component" value="Unassembled WGS sequence"/>
</dbReference>
<dbReference type="PRINTS" id="PR00449">
    <property type="entry name" value="RASTRNSFRMNG"/>
</dbReference>
<dbReference type="PANTHER" id="PTHR47978">
    <property type="match status" value="1"/>
</dbReference>
<dbReference type="InterPro" id="IPR001806">
    <property type="entry name" value="Small_GTPase"/>
</dbReference>
<evidence type="ECO:0000256" key="3">
    <source>
        <dbReference type="ARBA" id="ARBA00023134"/>
    </source>
</evidence>
<dbReference type="EMBL" id="JANIIK010000034">
    <property type="protein sequence ID" value="KAJ3614787.1"/>
    <property type="molecule type" value="Genomic_DNA"/>
</dbReference>
<dbReference type="InterPro" id="IPR027417">
    <property type="entry name" value="P-loop_NTPase"/>
</dbReference>
<dbReference type="Gene3D" id="3.40.50.300">
    <property type="entry name" value="P-loop containing nucleotide triphosphate hydrolases"/>
    <property type="match status" value="1"/>
</dbReference>
<dbReference type="InterPro" id="IPR005225">
    <property type="entry name" value="Small_GTP-bd"/>
</dbReference>
<evidence type="ECO:0000256" key="2">
    <source>
        <dbReference type="ARBA" id="ARBA00022741"/>
    </source>
</evidence>
<dbReference type="GO" id="GO:0003924">
    <property type="term" value="F:GTPase activity"/>
    <property type="evidence" value="ECO:0007669"/>
    <property type="project" value="InterPro"/>
</dbReference>
<dbReference type="GO" id="GO:0005525">
    <property type="term" value="F:GTP binding"/>
    <property type="evidence" value="ECO:0007669"/>
    <property type="project" value="UniProtKB-KW"/>
</dbReference>